<proteinExistence type="predicted"/>
<keyword evidence="3" id="KW-1185">Reference proteome</keyword>
<accession>A0A5B7KCK1</accession>
<dbReference type="AlphaFoldDB" id="A0A5B7KCK1"/>
<dbReference type="Proteomes" id="UP000324222">
    <property type="component" value="Unassembled WGS sequence"/>
</dbReference>
<protein>
    <submittedName>
        <fullName evidence="2">Uncharacterized protein</fullName>
    </submittedName>
</protein>
<evidence type="ECO:0000256" key="1">
    <source>
        <dbReference type="SAM" id="MobiDB-lite"/>
    </source>
</evidence>
<reference evidence="2 3" key="1">
    <citation type="submission" date="2019-05" db="EMBL/GenBank/DDBJ databases">
        <title>Another draft genome of Portunus trituberculatus and its Hox gene families provides insights of decapod evolution.</title>
        <authorList>
            <person name="Jeong J.-H."/>
            <person name="Song I."/>
            <person name="Kim S."/>
            <person name="Choi T."/>
            <person name="Kim D."/>
            <person name="Ryu S."/>
            <person name="Kim W."/>
        </authorList>
    </citation>
    <scope>NUCLEOTIDE SEQUENCE [LARGE SCALE GENOMIC DNA]</scope>
    <source>
        <tissue evidence="2">Muscle</tissue>
    </source>
</reference>
<feature type="compositionally biased region" description="Low complexity" evidence="1">
    <location>
        <begin position="44"/>
        <end position="55"/>
    </location>
</feature>
<sequence length="70" mass="7307">MAAADRRAQLMTTVMAASGTFISQPSGTSVVFPAITPELFSVAATTTAHPRSSSTPPTPARRLRRPSPVP</sequence>
<dbReference type="EMBL" id="VSRR010134175">
    <property type="protein sequence ID" value="MPD03008.1"/>
    <property type="molecule type" value="Genomic_DNA"/>
</dbReference>
<evidence type="ECO:0000313" key="3">
    <source>
        <dbReference type="Proteomes" id="UP000324222"/>
    </source>
</evidence>
<organism evidence="2 3">
    <name type="scientific">Portunus trituberculatus</name>
    <name type="common">Swimming crab</name>
    <name type="synonym">Neptunus trituberculatus</name>
    <dbReference type="NCBI Taxonomy" id="210409"/>
    <lineage>
        <taxon>Eukaryota</taxon>
        <taxon>Metazoa</taxon>
        <taxon>Ecdysozoa</taxon>
        <taxon>Arthropoda</taxon>
        <taxon>Crustacea</taxon>
        <taxon>Multicrustacea</taxon>
        <taxon>Malacostraca</taxon>
        <taxon>Eumalacostraca</taxon>
        <taxon>Eucarida</taxon>
        <taxon>Decapoda</taxon>
        <taxon>Pleocyemata</taxon>
        <taxon>Brachyura</taxon>
        <taxon>Eubrachyura</taxon>
        <taxon>Portunoidea</taxon>
        <taxon>Portunidae</taxon>
        <taxon>Portuninae</taxon>
        <taxon>Portunus</taxon>
    </lineage>
</organism>
<name>A0A5B7KCK1_PORTR</name>
<gene>
    <name evidence="2" type="ORF">E2C01_098621</name>
</gene>
<feature type="compositionally biased region" description="Basic residues" evidence="1">
    <location>
        <begin position="61"/>
        <end position="70"/>
    </location>
</feature>
<evidence type="ECO:0000313" key="2">
    <source>
        <dbReference type="EMBL" id="MPD03008.1"/>
    </source>
</evidence>
<feature type="region of interest" description="Disordered" evidence="1">
    <location>
        <begin position="44"/>
        <end position="70"/>
    </location>
</feature>
<comment type="caution">
    <text evidence="2">The sequence shown here is derived from an EMBL/GenBank/DDBJ whole genome shotgun (WGS) entry which is preliminary data.</text>
</comment>